<dbReference type="GO" id="GO:0016042">
    <property type="term" value="P:lipid catabolic process"/>
    <property type="evidence" value="ECO:0007669"/>
    <property type="project" value="InterPro"/>
</dbReference>
<sequence length="838" mass="95095">MDSRREFLKKVALLSGGAGLMGMMPASIQKALAINPDPGSTWLDAEHIVFLMQENRSFDHCFGTLQGVRGFNDPRAISLPNQNPVWLQTNADSETYAPFRLDMHNTKATWMGGLPHSWSDQVDARNSGKYDKWLIAKHYGNREYKNFPMTMGYYTREDLPFYYALADAFTVCDQHFCSSLTGTTPNRLYFWTGTIREDANSKARVWNGDTDYEENAAWTTYPERLEQNGISWRIYQNELSAGGALTSDQDAWLANFTDNSIEWFEQYHVKLTPTYIDYLQKAPELIGAEIDQLERALQSATGKKAEDIQKRINNRKQTLQQKIEEQKVYTRERYEQLSEREKNLLNKAFTTNSADPDYHELATLKYKDGDTERELVIPKGDILHEFRKDVNEGKLPTVSWLVAPEKFSDHPSAPWFGAWYVSEVLDILTKNPEVWKKTIFVLTYDENDGYFDHVPPFISPHKPGSGKASEGIDTAAEYVSKGLQSSETEDVRENAIGLGYRVPMVIASPWSRGGWVNSQVFDHTSNLQLLEKFLQHKIGKPVKETNITEWRRCVCGDLTSVFRPHNGEKIEKPKPVEREPFIEGIYNAKFKKAPEDWSPLSETDVAQIKQNLSSSPLLPQQEKGTRSACALPYELYADGELSADKKTFNITVGAGKNIFGDQSAGAPFSVYAPGKYAGEVCSNRDYAVRAGDKLNDQWTTDDFENSLYHLRVYGPNGFFRAFTGSKEDPPVSIQLDYERTKTSPEKLTGNIVLTIKNISNDKAFTIDLADKSYKKSSRSITVNKANPVAAIIWDLKDSFNWYDIAIKVQGYNNFEKRYAGRVETGQPGKTDPLMGRMV</sequence>
<dbReference type="InterPro" id="IPR008475">
    <property type="entry name" value="PLipase_C_C"/>
</dbReference>
<dbReference type="Gene3D" id="3.40.720.10">
    <property type="entry name" value="Alkaline Phosphatase, subunit A"/>
    <property type="match status" value="2"/>
</dbReference>
<protein>
    <recommendedName>
        <fullName evidence="2">phospholipase C</fullName>
        <ecNumber evidence="2">3.1.4.3</ecNumber>
    </recommendedName>
</protein>
<evidence type="ECO:0000259" key="5">
    <source>
        <dbReference type="Pfam" id="PF05506"/>
    </source>
</evidence>
<reference evidence="6 7" key="1">
    <citation type="submission" date="2019-05" db="EMBL/GenBank/DDBJ databases">
        <title>Panacibacter sp. strain 17mud1-8 Genome sequencing and assembly.</title>
        <authorList>
            <person name="Chhetri G."/>
        </authorList>
    </citation>
    <scope>NUCLEOTIDE SEQUENCE [LARGE SCALE GENOMIC DNA]</scope>
    <source>
        <strain evidence="6 7">17mud1-8</strain>
    </source>
</reference>
<dbReference type="InterPro" id="IPR017767">
    <property type="entry name" value="PC-PLC"/>
</dbReference>
<dbReference type="PROSITE" id="PS51318">
    <property type="entry name" value="TAT"/>
    <property type="match status" value="1"/>
</dbReference>
<dbReference type="GO" id="GO:0034480">
    <property type="term" value="F:phosphatidylcholine phospholipase C activity"/>
    <property type="evidence" value="ECO:0007669"/>
    <property type="project" value="UniProtKB-EC"/>
</dbReference>
<comment type="caution">
    <text evidence="6">The sequence shown here is derived from an EMBL/GenBank/DDBJ whole genome shotgun (WGS) entry which is preliminary data.</text>
</comment>
<evidence type="ECO:0000256" key="4">
    <source>
        <dbReference type="SAM" id="Coils"/>
    </source>
</evidence>
<comment type="similarity">
    <text evidence="1">Belongs to the bacterial phospholipase C family.</text>
</comment>
<dbReference type="InterPro" id="IPR007312">
    <property type="entry name" value="Phosphoesterase"/>
</dbReference>
<feature type="domain" description="Bacterial phospholipase C C-terminal" evidence="5">
    <location>
        <begin position="628"/>
        <end position="724"/>
    </location>
</feature>
<feature type="domain" description="Bacterial phospholipase C C-terminal" evidence="5">
    <location>
        <begin position="733"/>
        <end position="821"/>
    </location>
</feature>
<evidence type="ECO:0000256" key="1">
    <source>
        <dbReference type="ARBA" id="ARBA00009717"/>
    </source>
</evidence>
<accession>A0A4U3L4Z5</accession>
<evidence type="ECO:0000313" key="6">
    <source>
        <dbReference type="EMBL" id="TKK69429.1"/>
    </source>
</evidence>
<dbReference type="Pfam" id="PF05506">
    <property type="entry name" value="PLipase_C_C"/>
    <property type="match status" value="2"/>
</dbReference>
<dbReference type="PANTHER" id="PTHR31956">
    <property type="entry name" value="NON-SPECIFIC PHOSPHOLIPASE C4-RELATED"/>
    <property type="match status" value="1"/>
</dbReference>
<keyword evidence="3" id="KW-0378">Hydrolase</keyword>
<dbReference type="Proteomes" id="UP000305848">
    <property type="component" value="Unassembled WGS sequence"/>
</dbReference>
<dbReference type="EMBL" id="SZQL01000005">
    <property type="protein sequence ID" value="TKK69429.1"/>
    <property type="molecule type" value="Genomic_DNA"/>
</dbReference>
<dbReference type="InterPro" id="IPR006311">
    <property type="entry name" value="TAT_signal"/>
</dbReference>
<evidence type="ECO:0000256" key="3">
    <source>
        <dbReference type="ARBA" id="ARBA00022801"/>
    </source>
</evidence>
<dbReference type="EC" id="3.1.4.3" evidence="2"/>
<dbReference type="InterPro" id="IPR017850">
    <property type="entry name" value="Alkaline_phosphatase_core_sf"/>
</dbReference>
<dbReference type="OrthoDB" id="980947at2"/>
<organism evidence="6 7">
    <name type="scientific">Ilyomonas limi</name>
    <dbReference type="NCBI Taxonomy" id="2575867"/>
    <lineage>
        <taxon>Bacteria</taxon>
        <taxon>Pseudomonadati</taxon>
        <taxon>Bacteroidota</taxon>
        <taxon>Chitinophagia</taxon>
        <taxon>Chitinophagales</taxon>
        <taxon>Chitinophagaceae</taxon>
        <taxon>Ilyomonas</taxon>
    </lineage>
</organism>
<dbReference type="AlphaFoldDB" id="A0A4U3L4Z5"/>
<proteinExistence type="inferred from homology"/>
<dbReference type="Pfam" id="PF04185">
    <property type="entry name" value="Phosphoesterase"/>
    <property type="match status" value="2"/>
</dbReference>
<evidence type="ECO:0000256" key="2">
    <source>
        <dbReference type="ARBA" id="ARBA00012018"/>
    </source>
</evidence>
<dbReference type="PANTHER" id="PTHR31956:SF1">
    <property type="entry name" value="NON-SPECIFIC PHOSPHOLIPASE C1"/>
    <property type="match status" value="1"/>
</dbReference>
<dbReference type="NCBIfam" id="TIGR03396">
    <property type="entry name" value="PC_PLC"/>
    <property type="match status" value="1"/>
</dbReference>
<keyword evidence="4" id="KW-0175">Coiled coil</keyword>
<keyword evidence="7" id="KW-1185">Reference proteome</keyword>
<evidence type="ECO:0000313" key="7">
    <source>
        <dbReference type="Proteomes" id="UP000305848"/>
    </source>
</evidence>
<name>A0A4U3L4Z5_9BACT</name>
<gene>
    <name evidence="6" type="ORF">FC093_08865</name>
</gene>
<feature type="coiled-coil region" evidence="4">
    <location>
        <begin position="290"/>
        <end position="325"/>
    </location>
</feature>